<gene>
    <name evidence="2" type="ORF">AMOR_50620</name>
</gene>
<dbReference type="EMBL" id="AP025591">
    <property type="protein sequence ID" value="BDG06066.1"/>
    <property type="molecule type" value="Genomic_DNA"/>
</dbReference>
<sequence>MSAPDPKELSCRELVELASDYVEGRLSLGDRTRFEMHLCWCPPCRTYLRQIRETIETAGRLTEEDLGAGAREALLAAFRGWKQS</sequence>
<dbReference type="Gene3D" id="1.10.10.1320">
    <property type="entry name" value="Anti-sigma factor, zinc-finger domain"/>
    <property type="match status" value="1"/>
</dbReference>
<proteinExistence type="predicted"/>
<organism evidence="2 3">
    <name type="scientific">Anaeromyxobacter oryzae</name>
    <dbReference type="NCBI Taxonomy" id="2918170"/>
    <lineage>
        <taxon>Bacteria</taxon>
        <taxon>Pseudomonadati</taxon>
        <taxon>Myxococcota</taxon>
        <taxon>Myxococcia</taxon>
        <taxon>Myxococcales</taxon>
        <taxon>Cystobacterineae</taxon>
        <taxon>Anaeromyxobacteraceae</taxon>
        <taxon>Anaeromyxobacter</taxon>
    </lineage>
</organism>
<dbReference type="Pfam" id="PF13490">
    <property type="entry name" value="zf-HC2"/>
    <property type="match status" value="1"/>
</dbReference>
<keyword evidence="3" id="KW-1185">Reference proteome</keyword>
<reference evidence="3" key="1">
    <citation type="journal article" date="2022" name="Int. J. Syst. Evol. Microbiol.">
        <title>Anaeromyxobacter oryzae sp. nov., Anaeromyxobacter diazotrophicus sp. nov. and Anaeromyxobacter paludicola sp. nov., isolated from paddy soils.</title>
        <authorList>
            <person name="Itoh H."/>
            <person name="Xu Z."/>
            <person name="Mise K."/>
            <person name="Masuda Y."/>
            <person name="Ushijima N."/>
            <person name="Hayakawa C."/>
            <person name="Shiratori Y."/>
            <person name="Senoo K."/>
        </authorList>
    </citation>
    <scope>NUCLEOTIDE SEQUENCE [LARGE SCALE GENOMIC DNA]</scope>
    <source>
        <strain evidence="3">Red232</strain>
    </source>
</reference>
<name>A0ABM7X2Q2_9BACT</name>
<dbReference type="InterPro" id="IPR041916">
    <property type="entry name" value="Anti_sigma_zinc_sf"/>
</dbReference>
<feature type="domain" description="Putative zinc-finger" evidence="1">
    <location>
        <begin position="11"/>
        <end position="45"/>
    </location>
</feature>
<accession>A0ABM7X2Q2</accession>
<evidence type="ECO:0000259" key="1">
    <source>
        <dbReference type="Pfam" id="PF13490"/>
    </source>
</evidence>
<evidence type="ECO:0000313" key="3">
    <source>
        <dbReference type="Proteomes" id="UP001162891"/>
    </source>
</evidence>
<dbReference type="Proteomes" id="UP001162891">
    <property type="component" value="Chromosome"/>
</dbReference>
<evidence type="ECO:0000313" key="2">
    <source>
        <dbReference type="EMBL" id="BDG06066.1"/>
    </source>
</evidence>
<protein>
    <recommendedName>
        <fullName evidence="1">Putative zinc-finger domain-containing protein</fullName>
    </recommendedName>
</protein>
<dbReference type="InterPro" id="IPR027383">
    <property type="entry name" value="Znf_put"/>
</dbReference>
<dbReference type="RefSeq" id="WP_248355351.1">
    <property type="nucleotide sequence ID" value="NZ_AP025591.1"/>
</dbReference>